<comment type="similarity">
    <text evidence="1">Belongs to the CFAP298 family.</text>
</comment>
<dbReference type="PANTHER" id="PTHR13238">
    <property type="entry name" value="PROTEIN C21ORF59"/>
    <property type="match status" value="1"/>
</dbReference>
<evidence type="ECO:0000313" key="2">
    <source>
        <dbReference type="EMBL" id="KAL3775424.1"/>
    </source>
</evidence>
<dbReference type="InterPro" id="IPR021298">
    <property type="entry name" value="CFAP298"/>
</dbReference>
<dbReference type="AlphaFoldDB" id="A0ABD3NIS4"/>
<sequence>MVLINLKSSLPTGPITANDSFLYETTAATRNDDLITSLVDIHNARVRSNLLVDATRGLAAYGVMKKPDEAGTDEVKELLGKDVEKGPNYVADPSGLRTGNPPDEKMAQVLHEEALKLDEYVSKNQVQKKIALTIEAINEKINNVRGAVMMAYPMGLPEWDLVRIVLDEPIDALKNTYLGGSLINAQDASLWTCNKEFQRGQLVSDRLGSINEKTKIIAKLTTKNSGPPAREPIVSEDERNAMAEFYFKRQEELKKLSLADEDDYLNSEWADPKGMKRNLQGLGDVKAPGLRF</sequence>
<organism evidence="2 3">
    <name type="scientific">Cyclotella atomus</name>
    <dbReference type="NCBI Taxonomy" id="382360"/>
    <lineage>
        <taxon>Eukaryota</taxon>
        <taxon>Sar</taxon>
        <taxon>Stramenopiles</taxon>
        <taxon>Ochrophyta</taxon>
        <taxon>Bacillariophyta</taxon>
        <taxon>Coscinodiscophyceae</taxon>
        <taxon>Thalassiosirophycidae</taxon>
        <taxon>Stephanodiscales</taxon>
        <taxon>Stephanodiscaceae</taxon>
        <taxon>Cyclotella</taxon>
    </lineage>
</organism>
<gene>
    <name evidence="2" type="ORF">ACHAWO_001438</name>
</gene>
<keyword evidence="3" id="KW-1185">Reference proteome</keyword>
<dbReference type="EMBL" id="JALLPJ020001155">
    <property type="protein sequence ID" value="KAL3775424.1"/>
    <property type="molecule type" value="Genomic_DNA"/>
</dbReference>
<evidence type="ECO:0000313" key="3">
    <source>
        <dbReference type="Proteomes" id="UP001530400"/>
    </source>
</evidence>
<comment type="caution">
    <text evidence="2">The sequence shown here is derived from an EMBL/GenBank/DDBJ whole genome shotgun (WGS) entry which is preliminary data.</text>
</comment>
<proteinExistence type="inferred from homology"/>
<name>A0ABD3NIS4_9STRA</name>
<dbReference type="Proteomes" id="UP001530400">
    <property type="component" value="Unassembled WGS sequence"/>
</dbReference>
<reference evidence="2 3" key="1">
    <citation type="submission" date="2024-10" db="EMBL/GenBank/DDBJ databases">
        <title>Updated reference genomes for cyclostephanoid diatoms.</title>
        <authorList>
            <person name="Roberts W.R."/>
            <person name="Alverson A.J."/>
        </authorList>
    </citation>
    <scope>NUCLEOTIDE SEQUENCE [LARGE SCALE GENOMIC DNA]</scope>
    <source>
        <strain evidence="2 3">AJA010-31</strain>
    </source>
</reference>
<protein>
    <submittedName>
        <fullName evidence="2">Uncharacterized protein</fullName>
    </submittedName>
</protein>
<dbReference type="PANTHER" id="PTHR13238:SF0">
    <property type="entry name" value="CILIA- AND FLAGELLA-ASSOCIATED PROTEIN 298"/>
    <property type="match status" value="1"/>
</dbReference>
<evidence type="ECO:0000256" key="1">
    <source>
        <dbReference type="ARBA" id="ARBA00009619"/>
    </source>
</evidence>
<dbReference type="Pfam" id="PF11069">
    <property type="entry name" value="CFAP298"/>
    <property type="match status" value="1"/>
</dbReference>
<accession>A0ABD3NIS4</accession>